<accession>A0ABT8GE74</accession>
<dbReference type="Proteomes" id="UP001172708">
    <property type="component" value="Unassembled WGS sequence"/>
</dbReference>
<dbReference type="EMBL" id="JAUHQA010000001">
    <property type="protein sequence ID" value="MDN4479728.1"/>
    <property type="molecule type" value="Genomic_DNA"/>
</dbReference>
<organism evidence="2 3">
    <name type="scientific">Demequina muriae</name>
    <dbReference type="NCBI Taxonomy" id="3051664"/>
    <lineage>
        <taxon>Bacteria</taxon>
        <taxon>Bacillati</taxon>
        <taxon>Actinomycetota</taxon>
        <taxon>Actinomycetes</taxon>
        <taxon>Micrococcales</taxon>
        <taxon>Demequinaceae</taxon>
        <taxon>Demequina</taxon>
    </lineage>
</organism>
<protein>
    <submittedName>
        <fullName evidence="2">Uncharacterized protein</fullName>
    </submittedName>
</protein>
<proteinExistence type="predicted"/>
<keyword evidence="3" id="KW-1185">Reference proteome</keyword>
<name>A0ABT8GE74_9MICO</name>
<sequence length="135" mass="14879">MTEAPTAPIDDDSPRQYFENVEQALKEFRIPVENHKLARETLATFEHGRIYMPVKSRQYVAFEGRDGPPALAWLHSGFVELRTAPGTYSHVPLPTNSIGGGSGGGTRRNRADEQREPCPTCYTELPATGICGTCD</sequence>
<reference evidence="2" key="1">
    <citation type="submission" date="2023-06" db="EMBL/GenBank/DDBJ databases">
        <title>Egi l300058.</title>
        <authorList>
            <person name="Gao L."/>
            <person name="Fang B.-Z."/>
            <person name="Li W.-J."/>
        </authorList>
    </citation>
    <scope>NUCLEOTIDE SEQUENCE</scope>
    <source>
        <strain evidence="2">EGI L300058</strain>
    </source>
</reference>
<feature type="region of interest" description="Disordered" evidence="1">
    <location>
        <begin position="89"/>
        <end position="113"/>
    </location>
</feature>
<comment type="caution">
    <text evidence="2">The sequence shown here is derived from an EMBL/GenBank/DDBJ whole genome shotgun (WGS) entry which is preliminary data.</text>
</comment>
<evidence type="ECO:0000256" key="1">
    <source>
        <dbReference type="SAM" id="MobiDB-lite"/>
    </source>
</evidence>
<evidence type="ECO:0000313" key="3">
    <source>
        <dbReference type="Proteomes" id="UP001172708"/>
    </source>
</evidence>
<dbReference type="RefSeq" id="WP_301140919.1">
    <property type="nucleotide sequence ID" value="NZ_JAUHQA010000001.1"/>
</dbReference>
<gene>
    <name evidence="2" type="ORF">QQX02_02145</name>
</gene>
<evidence type="ECO:0000313" key="2">
    <source>
        <dbReference type="EMBL" id="MDN4479728.1"/>
    </source>
</evidence>